<reference evidence="8" key="1">
    <citation type="submission" date="2021-12" db="EMBL/GenBank/DDBJ databases">
        <authorList>
            <person name="Ulrich A."/>
        </authorList>
    </citation>
    <scope>NUCLEOTIDE SEQUENCE</scope>
    <source>
        <strain evidence="8">A1P009</strain>
    </source>
</reference>
<dbReference type="EMBL" id="JAJQKU010000002">
    <property type="protein sequence ID" value="MCD9097085.1"/>
    <property type="molecule type" value="Genomic_DNA"/>
</dbReference>
<dbReference type="PANTHER" id="PTHR10629:SF52">
    <property type="entry name" value="DNA (CYTOSINE-5)-METHYLTRANSFERASE 1"/>
    <property type="match status" value="1"/>
</dbReference>
<evidence type="ECO:0000313" key="9">
    <source>
        <dbReference type="Proteomes" id="UP001430360"/>
    </source>
</evidence>
<organism evidence="8 9">
    <name type="scientific">Luteimonas fraxinea</name>
    <dbReference type="NCBI Taxonomy" id="2901869"/>
    <lineage>
        <taxon>Bacteria</taxon>
        <taxon>Pseudomonadati</taxon>
        <taxon>Pseudomonadota</taxon>
        <taxon>Gammaproteobacteria</taxon>
        <taxon>Lysobacterales</taxon>
        <taxon>Lysobacteraceae</taxon>
        <taxon>Luteimonas</taxon>
    </lineage>
</organism>
<keyword evidence="9" id="KW-1185">Reference proteome</keyword>
<dbReference type="InterPro" id="IPR001525">
    <property type="entry name" value="C5_MeTfrase"/>
</dbReference>
<keyword evidence="2 7" id="KW-0489">Methyltransferase</keyword>
<dbReference type="InterPro" id="IPR029063">
    <property type="entry name" value="SAM-dependent_MTases_sf"/>
</dbReference>
<feature type="active site" evidence="7">
    <location>
        <position position="73"/>
    </location>
</feature>
<dbReference type="GO" id="GO:0008168">
    <property type="term" value="F:methyltransferase activity"/>
    <property type="evidence" value="ECO:0007669"/>
    <property type="project" value="UniProtKB-KW"/>
</dbReference>
<reference evidence="8" key="2">
    <citation type="journal article" date="2022" name="Syst. Appl. Microbiol.">
        <title>Physiological and genomic characterisation of Luteimonas fraxinea sp. nov., a bacterial species associated with trees tolerant to ash dieback.</title>
        <authorList>
            <person name="Ulrich K."/>
            <person name="Becker R."/>
            <person name="Behrendt U."/>
            <person name="Kube M."/>
            <person name="Schneck V."/>
            <person name="Ulrich A."/>
        </authorList>
    </citation>
    <scope>NUCLEOTIDE SEQUENCE</scope>
    <source>
        <strain evidence="8">A1P009</strain>
    </source>
</reference>
<sequence length="584" mass="64018">MVDLFAGAGGASTGIAGAYREPDIAVNHNAIAVAVHRANHPTTEHYIEDVFDVDPIKVTRGRPVAVLWASPDCRHHSKAKGGKPRNKRIRGLAWVVLRWAHDVVPRDIELENVEEFIDWGPLDAEGHPIKARRGETFQAFIAALSTGLAADHPAMDEILEFLGSDRYKPAFVRGLGYRCDWRELRACDYGAPTIRKRLYVKARRHGAPITWPEPTHSKAGAGELQPWRTAAECIDFSLPARSIFGRRKPIVVNTCRRVAKGLWRYVLDAAEPFIVHATHHGERRQHGLDAPLPTVTAANRGELMLASPTLAPFLTEHANASSQRVFSAEEPLRTQVAQVKGGHFSLVAASMVQIGYGERPGQAPRALDIGAPLGTVVAGGIKHAAVQAHFIEQANGGFYDGDGRAVDLPVSTICTSGANQRLVSAYLVKYYSEGGQWQAANEPMHTVPTKDRMGLVQVLQVPADGLAPEYRAGAKACADFLHEHLPEHFPEAADLVLVGDYVLVDITLRMLVPRELARAQGFPDSYILDRGLFENKPGSGVYEWRPITKTDQVRLIGNSVCPDVAEAIVRHDLDPLIRHYARAA</sequence>
<name>A0ABS8UDV7_9GAMM</name>
<dbReference type="Gene3D" id="3.40.50.150">
    <property type="entry name" value="Vaccinia Virus protein VP39"/>
    <property type="match status" value="1"/>
</dbReference>
<dbReference type="Gene3D" id="3.90.120.10">
    <property type="entry name" value="DNA Methylase, subunit A, domain 2"/>
    <property type="match status" value="1"/>
</dbReference>
<evidence type="ECO:0000256" key="2">
    <source>
        <dbReference type="ARBA" id="ARBA00022603"/>
    </source>
</evidence>
<evidence type="ECO:0000256" key="6">
    <source>
        <dbReference type="ARBA" id="ARBA00047422"/>
    </source>
</evidence>
<comment type="similarity">
    <text evidence="7">Belongs to the class I-like SAM-binding methyltransferase superfamily. C5-methyltransferase family.</text>
</comment>
<evidence type="ECO:0000256" key="1">
    <source>
        <dbReference type="ARBA" id="ARBA00011975"/>
    </source>
</evidence>
<comment type="catalytic activity">
    <reaction evidence="6">
        <text>a 2'-deoxycytidine in DNA + S-adenosyl-L-methionine = a 5-methyl-2'-deoxycytidine in DNA + S-adenosyl-L-homocysteine + H(+)</text>
        <dbReference type="Rhea" id="RHEA:13681"/>
        <dbReference type="Rhea" id="RHEA-COMP:11369"/>
        <dbReference type="Rhea" id="RHEA-COMP:11370"/>
        <dbReference type="ChEBI" id="CHEBI:15378"/>
        <dbReference type="ChEBI" id="CHEBI:57856"/>
        <dbReference type="ChEBI" id="CHEBI:59789"/>
        <dbReference type="ChEBI" id="CHEBI:85452"/>
        <dbReference type="ChEBI" id="CHEBI:85454"/>
        <dbReference type="EC" id="2.1.1.37"/>
    </reaction>
</comment>
<evidence type="ECO:0000256" key="7">
    <source>
        <dbReference type="PROSITE-ProRule" id="PRU01016"/>
    </source>
</evidence>
<dbReference type="PROSITE" id="PS51679">
    <property type="entry name" value="SAM_MT_C5"/>
    <property type="match status" value="1"/>
</dbReference>
<evidence type="ECO:0000256" key="3">
    <source>
        <dbReference type="ARBA" id="ARBA00022679"/>
    </source>
</evidence>
<proteinExistence type="inferred from homology"/>
<dbReference type="Proteomes" id="UP001430360">
    <property type="component" value="Unassembled WGS sequence"/>
</dbReference>
<gene>
    <name evidence="8" type="ORF">LTT95_09050</name>
</gene>
<keyword evidence="4 7" id="KW-0949">S-adenosyl-L-methionine</keyword>
<keyword evidence="5" id="KW-0680">Restriction system</keyword>
<comment type="caution">
    <text evidence="8">The sequence shown here is derived from an EMBL/GenBank/DDBJ whole genome shotgun (WGS) entry which is preliminary data.</text>
</comment>
<protein>
    <recommendedName>
        <fullName evidence="1">DNA (cytosine-5-)-methyltransferase</fullName>
        <ecNumber evidence="1">2.1.1.37</ecNumber>
    </recommendedName>
</protein>
<evidence type="ECO:0000256" key="5">
    <source>
        <dbReference type="ARBA" id="ARBA00022747"/>
    </source>
</evidence>
<dbReference type="EC" id="2.1.1.37" evidence="1"/>
<dbReference type="SUPFAM" id="SSF53335">
    <property type="entry name" value="S-adenosyl-L-methionine-dependent methyltransferases"/>
    <property type="match status" value="1"/>
</dbReference>
<dbReference type="PANTHER" id="PTHR10629">
    <property type="entry name" value="CYTOSINE-SPECIFIC METHYLTRANSFERASE"/>
    <property type="match status" value="1"/>
</dbReference>
<keyword evidence="3 7" id="KW-0808">Transferase</keyword>
<dbReference type="Pfam" id="PF00145">
    <property type="entry name" value="DNA_methylase"/>
    <property type="match status" value="2"/>
</dbReference>
<dbReference type="InterPro" id="IPR050390">
    <property type="entry name" value="C5-Methyltransferase"/>
</dbReference>
<dbReference type="GO" id="GO:0032259">
    <property type="term" value="P:methylation"/>
    <property type="evidence" value="ECO:0007669"/>
    <property type="project" value="UniProtKB-KW"/>
</dbReference>
<evidence type="ECO:0000313" key="8">
    <source>
        <dbReference type="EMBL" id="MCD9097085.1"/>
    </source>
</evidence>
<accession>A0ABS8UDV7</accession>
<evidence type="ECO:0000256" key="4">
    <source>
        <dbReference type="ARBA" id="ARBA00022691"/>
    </source>
</evidence>